<accession>A0A7Y6M8M3</accession>
<dbReference type="InterPro" id="IPR028098">
    <property type="entry name" value="Glyco_trans_4-like_N"/>
</dbReference>
<dbReference type="GO" id="GO:0016757">
    <property type="term" value="F:glycosyltransferase activity"/>
    <property type="evidence" value="ECO:0007669"/>
    <property type="project" value="UniProtKB-KW"/>
</dbReference>
<dbReference type="CDD" id="cd03801">
    <property type="entry name" value="GT4_PimA-like"/>
    <property type="match status" value="1"/>
</dbReference>
<comment type="caution">
    <text evidence="5">The sequence shown here is derived from an EMBL/GenBank/DDBJ whole genome shotgun (WGS) entry which is preliminary data.</text>
</comment>
<dbReference type="InterPro" id="IPR008266">
    <property type="entry name" value="Tyr_kinase_AS"/>
</dbReference>
<dbReference type="Gene3D" id="3.40.50.2000">
    <property type="entry name" value="Glycogen Phosphorylase B"/>
    <property type="match status" value="2"/>
</dbReference>
<organism evidence="5 6">
    <name type="scientific">Nonomuraea rhodomycinica</name>
    <dbReference type="NCBI Taxonomy" id="1712872"/>
    <lineage>
        <taxon>Bacteria</taxon>
        <taxon>Bacillati</taxon>
        <taxon>Actinomycetota</taxon>
        <taxon>Actinomycetes</taxon>
        <taxon>Streptosporangiales</taxon>
        <taxon>Streptosporangiaceae</taxon>
        <taxon>Nonomuraea</taxon>
    </lineage>
</organism>
<evidence type="ECO:0000256" key="1">
    <source>
        <dbReference type="ARBA" id="ARBA00022676"/>
    </source>
</evidence>
<keyword evidence="1" id="KW-0328">Glycosyltransferase</keyword>
<evidence type="ECO:0000259" key="4">
    <source>
        <dbReference type="Pfam" id="PF13439"/>
    </source>
</evidence>
<feature type="domain" description="Aminoglycoside phosphotransferase" evidence="3">
    <location>
        <begin position="457"/>
        <end position="624"/>
    </location>
</feature>
<dbReference type="Proteomes" id="UP000546126">
    <property type="component" value="Unassembled WGS sequence"/>
</dbReference>
<dbReference type="EMBL" id="JABWGO010000001">
    <property type="protein sequence ID" value="NUW38687.1"/>
    <property type="molecule type" value="Genomic_DNA"/>
</dbReference>
<name>A0A7Y6M8M3_9ACTN</name>
<dbReference type="Pfam" id="PF13692">
    <property type="entry name" value="Glyco_trans_1_4"/>
    <property type="match status" value="1"/>
</dbReference>
<feature type="domain" description="Glycosyltransferase subfamily 4-like N-terminal" evidence="4">
    <location>
        <begin position="25"/>
        <end position="182"/>
    </location>
</feature>
<dbReference type="AlphaFoldDB" id="A0A7Y6M8M3"/>
<dbReference type="Pfam" id="PF01636">
    <property type="entry name" value="APH"/>
    <property type="match status" value="1"/>
</dbReference>
<dbReference type="Pfam" id="PF13439">
    <property type="entry name" value="Glyco_transf_4"/>
    <property type="match status" value="1"/>
</dbReference>
<protein>
    <submittedName>
        <fullName evidence="5">Phosphotransferase</fullName>
    </submittedName>
</protein>
<evidence type="ECO:0000259" key="3">
    <source>
        <dbReference type="Pfam" id="PF01636"/>
    </source>
</evidence>
<keyword evidence="2 5" id="KW-0808">Transferase</keyword>
<dbReference type="InterPro" id="IPR002575">
    <property type="entry name" value="Aminoglycoside_PTrfase"/>
</dbReference>
<dbReference type="GO" id="GO:0004672">
    <property type="term" value="F:protein kinase activity"/>
    <property type="evidence" value="ECO:0007669"/>
    <property type="project" value="InterPro"/>
</dbReference>
<dbReference type="InterPro" id="IPR011009">
    <property type="entry name" value="Kinase-like_dom_sf"/>
</dbReference>
<dbReference type="PANTHER" id="PTHR12526:SF600">
    <property type="entry name" value="GLYCOSYL TRANSFERASE GROUP 1"/>
    <property type="match status" value="1"/>
</dbReference>
<proteinExistence type="predicted"/>
<dbReference type="RefSeq" id="WP_175598329.1">
    <property type="nucleotide sequence ID" value="NZ_JABWGO010000001.1"/>
</dbReference>
<evidence type="ECO:0000313" key="6">
    <source>
        <dbReference type="Proteomes" id="UP000546126"/>
    </source>
</evidence>
<keyword evidence="6" id="KW-1185">Reference proteome</keyword>
<evidence type="ECO:0000313" key="5">
    <source>
        <dbReference type="EMBL" id="NUW38687.1"/>
    </source>
</evidence>
<dbReference type="Gene3D" id="3.90.1200.10">
    <property type="match status" value="1"/>
</dbReference>
<dbReference type="PROSITE" id="PS00109">
    <property type="entry name" value="PROTEIN_KINASE_TYR"/>
    <property type="match status" value="1"/>
</dbReference>
<sequence>MSGRPQRVAILFDTAGFVRTLPLTGAAARTLFLNKHLARQGVDVRLFLCDLNAESQPSTAWPFATSYLDYSAFYSDPQKLVPELKDFAPDVLVMANSQLTAEYGRGLADSVGAALVYEMHDDEGSLLRSIHRPEDECREAAFAQSRAIAAADGVVALTDEDAQVARAMTRMPVHVVPCGVEPGPQPLPASSRTLAFVGNLYYEPNRRAVEYLRSDPFAGRLRATGAAVEVYGRYPAELRGQDHQEADFVRLRGPVPHLRDAVASSIVGLAPLDSGGGMKLKVLEYIGAGVAVVGTTIAASGFEWFERFGLIAMDDLTDFPDRVEQLLTDDALRHRLGAEGRLLAETWYSWDRMATLARRAYLDIRDAAALTVVTPLTLALRAVEPPYWLREWTGRQGTGETEPLPLLDETDDMDGVSQLAEAVDCARLAAQSRTGVSFPRTGSAGYKGRSVAFFADDAVLKVYTHRGEDRCSRELAGLTYAGDRCPDLNIPAPIASASLQGSLSWIVTRRITGGPVATWDRALAVDLGRLAARLHAEAPGSSPFRRSPSVRAAQSTHDAVYRSLLDKYHQSKETAECHVGFVHGDFSSRNILIAGGRISGIVDFERSGTGCRYHDLVSVYLHDGLMMNLPWRDFLAAYTAESCVTLSHEHLEHHLAEYFCWILEWAPVVDPQLASSVGALALRFLERGAR</sequence>
<dbReference type="PANTHER" id="PTHR12526">
    <property type="entry name" value="GLYCOSYLTRANSFERASE"/>
    <property type="match status" value="1"/>
</dbReference>
<gene>
    <name evidence="5" type="ORF">HT134_00895</name>
</gene>
<evidence type="ECO:0000256" key="2">
    <source>
        <dbReference type="ARBA" id="ARBA00022679"/>
    </source>
</evidence>
<dbReference type="SUPFAM" id="SSF53756">
    <property type="entry name" value="UDP-Glycosyltransferase/glycogen phosphorylase"/>
    <property type="match status" value="1"/>
</dbReference>
<dbReference type="SUPFAM" id="SSF56112">
    <property type="entry name" value="Protein kinase-like (PK-like)"/>
    <property type="match status" value="1"/>
</dbReference>
<reference evidence="5 6" key="1">
    <citation type="submission" date="2020-06" db="EMBL/GenBank/DDBJ databases">
        <authorList>
            <person name="Chanama M."/>
        </authorList>
    </citation>
    <scope>NUCLEOTIDE SEQUENCE [LARGE SCALE GENOMIC DNA]</scope>
    <source>
        <strain evidence="5 6">TBRC6557</strain>
    </source>
</reference>